<dbReference type="RefSeq" id="WP_160202865.1">
    <property type="nucleotide sequence ID" value="NZ_QXWK01000028.1"/>
</dbReference>
<dbReference type="InterPro" id="IPR011778">
    <property type="entry name" value="Hydantoinase/dihydroPyrase"/>
</dbReference>
<dbReference type="InterPro" id="IPR006680">
    <property type="entry name" value="Amidohydro-rel"/>
</dbReference>
<reference evidence="10 11" key="1">
    <citation type="submission" date="2018-08" db="EMBL/GenBank/DDBJ databases">
        <title>Murine metabolic-syndrome-specific gut microbial biobank.</title>
        <authorList>
            <person name="Liu C."/>
        </authorList>
    </citation>
    <scope>NUCLEOTIDE SEQUENCE [LARGE SCALE GENOMIC DNA]</scope>
    <source>
        <strain evidence="10 11">28</strain>
    </source>
</reference>
<dbReference type="GO" id="GO:0016812">
    <property type="term" value="F:hydrolase activity, acting on carbon-nitrogen (but not peptide) bonds, in cyclic amides"/>
    <property type="evidence" value="ECO:0007669"/>
    <property type="project" value="TreeGrafter"/>
</dbReference>
<accession>A0A845QLR2</accession>
<comment type="cofactor">
    <cofactor evidence="1">
        <name>Zn(2+)</name>
        <dbReference type="ChEBI" id="CHEBI:29105"/>
    </cofactor>
</comment>
<keyword evidence="4" id="KW-0479">Metal-binding</keyword>
<evidence type="ECO:0000259" key="9">
    <source>
        <dbReference type="Pfam" id="PF01979"/>
    </source>
</evidence>
<dbReference type="InterPro" id="IPR032466">
    <property type="entry name" value="Metal_Hydrolase"/>
</dbReference>
<comment type="PTM">
    <text evidence="8">Carbamylation allows a single lysine to coordinate two divalent metal cations.</text>
</comment>
<evidence type="ECO:0000256" key="7">
    <source>
        <dbReference type="ARBA" id="ARBA00068457"/>
    </source>
</evidence>
<comment type="function">
    <text evidence="6">Catalyzes the stereospecific hydrolysis of the cyclic amide bond of D-hydantoin derivatives.</text>
</comment>
<evidence type="ECO:0000256" key="2">
    <source>
        <dbReference type="ARBA" id="ARBA00008829"/>
    </source>
</evidence>
<dbReference type="PANTHER" id="PTHR11647">
    <property type="entry name" value="HYDRANTOINASE/DIHYDROPYRIMIDINASE FAMILY MEMBER"/>
    <property type="match status" value="1"/>
</dbReference>
<dbReference type="InterPro" id="IPR011059">
    <property type="entry name" value="Metal-dep_hydrolase_composite"/>
</dbReference>
<keyword evidence="3" id="KW-0597">Phosphoprotein</keyword>
<feature type="modified residue" description="N6-carboxylysine" evidence="8">
    <location>
        <position position="150"/>
    </location>
</feature>
<name>A0A845QLR2_9FIRM</name>
<sequence length="467" mass="51167">MRTLIKNGTIVTDRNEFIGEVLIEDEKIIAIGQNLNTSADKIIDAKDKLVMPGGVDQHTHFSALCNVGDRDTAGYETTDSAIVGGTTTIIDFAPQDPDTGLLDSIDYRINVRAKNKACVDFSLHAMVTYLMDSIFDEIDEFPERGISNIKIFMAYNGSPLHVDDGSYYRILEKAKKVGATVFVHAENGEILDFLRNECVKKGQLTPKYHYVSRPPFTEAEGVRRAAYLAGKVGTPLYIAHVTCREALDEIVEAKGKGININGETCTHYLTTTKEALENPDFNEAAKYVCSPALRDQEDIDALWEALNSGLLTGISSDHCGIDVAELKQAGREDFTQIPNGSPGAGDRFSMIWTYGVETGKISRQKFVELIATGPAKINGIFPQKGTLEVGSDADIVIFDPAWTGEVHLADNPNGVDYNLYEGRKQIGKVETVLLRGRIAVENGKFVGEYGMGHFIPAKMYAGCYTGI</sequence>
<protein>
    <recommendedName>
        <fullName evidence="7">D-hydantoinase</fullName>
    </recommendedName>
</protein>
<dbReference type="NCBIfam" id="TIGR02033">
    <property type="entry name" value="D-hydantoinase"/>
    <property type="match status" value="1"/>
</dbReference>
<dbReference type="SUPFAM" id="SSF51556">
    <property type="entry name" value="Metallo-dependent hydrolases"/>
    <property type="match status" value="1"/>
</dbReference>
<evidence type="ECO:0000256" key="8">
    <source>
        <dbReference type="PIRSR" id="PIRSR611778-50"/>
    </source>
</evidence>
<dbReference type="Proteomes" id="UP000446866">
    <property type="component" value="Unassembled WGS sequence"/>
</dbReference>
<evidence type="ECO:0000256" key="6">
    <source>
        <dbReference type="ARBA" id="ARBA00055040"/>
    </source>
</evidence>
<comment type="caution">
    <text evidence="10">The sequence shown here is derived from an EMBL/GenBank/DDBJ whole genome shotgun (WGS) entry which is preliminary data.</text>
</comment>
<organism evidence="10 11">
    <name type="scientific">Anaerotruncus colihominis</name>
    <dbReference type="NCBI Taxonomy" id="169435"/>
    <lineage>
        <taxon>Bacteria</taxon>
        <taxon>Bacillati</taxon>
        <taxon>Bacillota</taxon>
        <taxon>Clostridia</taxon>
        <taxon>Eubacteriales</taxon>
        <taxon>Oscillospiraceae</taxon>
        <taxon>Anaerotruncus</taxon>
    </lineage>
</organism>
<gene>
    <name evidence="10" type="primary">hydA</name>
    <name evidence="10" type="ORF">D0435_13045</name>
</gene>
<dbReference type="GO" id="GO:0005829">
    <property type="term" value="C:cytosol"/>
    <property type="evidence" value="ECO:0007669"/>
    <property type="project" value="TreeGrafter"/>
</dbReference>
<dbReference type="Gene3D" id="3.20.20.140">
    <property type="entry name" value="Metal-dependent hydrolases"/>
    <property type="match status" value="1"/>
</dbReference>
<keyword evidence="11" id="KW-1185">Reference proteome</keyword>
<evidence type="ECO:0000256" key="5">
    <source>
        <dbReference type="ARBA" id="ARBA00022801"/>
    </source>
</evidence>
<dbReference type="EMBL" id="QXWK01000028">
    <property type="protein sequence ID" value="NBH62576.1"/>
    <property type="molecule type" value="Genomic_DNA"/>
</dbReference>
<dbReference type="InterPro" id="IPR050378">
    <property type="entry name" value="Metallo-dep_Hydrolases_sf"/>
</dbReference>
<proteinExistence type="inferred from homology"/>
<dbReference type="PANTHER" id="PTHR11647:SF1">
    <property type="entry name" value="COLLAPSIN RESPONSE MEDIATOR PROTEIN"/>
    <property type="match status" value="1"/>
</dbReference>
<dbReference type="SUPFAM" id="SSF51338">
    <property type="entry name" value="Composite domain of metallo-dependent hydrolases"/>
    <property type="match status" value="1"/>
</dbReference>
<evidence type="ECO:0000256" key="4">
    <source>
        <dbReference type="ARBA" id="ARBA00022723"/>
    </source>
</evidence>
<feature type="domain" description="Amidohydrolase-related" evidence="9">
    <location>
        <begin position="49"/>
        <end position="438"/>
    </location>
</feature>
<comment type="similarity">
    <text evidence="2">Belongs to the metallo-dependent hydrolases superfamily. Hydantoinase/dihydropyrimidinase family.</text>
</comment>
<dbReference type="AlphaFoldDB" id="A0A845QLR2"/>
<dbReference type="Gene3D" id="2.30.40.10">
    <property type="entry name" value="Urease, subunit C, domain 1"/>
    <property type="match status" value="1"/>
</dbReference>
<dbReference type="FunFam" id="3.20.20.140:FF:000217">
    <property type="entry name" value="Dihydropyrimidinase-related protein 1"/>
    <property type="match status" value="1"/>
</dbReference>
<evidence type="ECO:0000313" key="11">
    <source>
        <dbReference type="Proteomes" id="UP000446866"/>
    </source>
</evidence>
<evidence type="ECO:0000256" key="1">
    <source>
        <dbReference type="ARBA" id="ARBA00001947"/>
    </source>
</evidence>
<dbReference type="Pfam" id="PF01979">
    <property type="entry name" value="Amidohydro_1"/>
    <property type="match status" value="1"/>
</dbReference>
<dbReference type="GO" id="GO:0046872">
    <property type="term" value="F:metal ion binding"/>
    <property type="evidence" value="ECO:0007669"/>
    <property type="project" value="UniProtKB-KW"/>
</dbReference>
<evidence type="ECO:0000313" key="10">
    <source>
        <dbReference type="EMBL" id="NBH62576.1"/>
    </source>
</evidence>
<keyword evidence="5 10" id="KW-0378">Hydrolase</keyword>
<evidence type="ECO:0000256" key="3">
    <source>
        <dbReference type="ARBA" id="ARBA00022553"/>
    </source>
</evidence>